<gene>
    <name evidence="1" type="ORF">IAA06_11790</name>
</gene>
<dbReference type="InterPro" id="IPR045865">
    <property type="entry name" value="ACT-like_dom_sf"/>
</dbReference>
<protein>
    <submittedName>
        <fullName evidence="1">Iron-only hydrogenase system regulator</fullName>
    </submittedName>
</protein>
<comment type="caution">
    <text evidence="1">The sequence shown here is derived from an EMBL/GenBank/DDBJ whole genome shotgun (WGS) entry which is preliminary data.</text>
</comment>
<dbReference type="Gene3D" id="3.30.70.1150">
    <property type="entry name" value="ACT-like. Chain A, domain 2"/>
    <property type="match status" value="1"/>
</dbReference>
<organism evidence="1 2">
    <name type="scientific">Candidatus Blautia faecavium</name>
    <dbReference type="NCBI Taxonomy" id="2838487"/>
    <lineage>
        <taxon>Bacteria</taxon>
        <taxon>Bacillati</taxon>
        <taxon>Bacillota</taxon>
        <taxon>Clostridia</taxon>
        <taxon>Lachnospirales</taxon>
        <taxon>Lachnospiraceae</taxon>
        <taxon>Blautia</taxon>
    </lineage>
</organism>
<reference evidence="1" key="2">
    <citation type="submission" date="2021-04" db="EMBL/GenBank/DDBJ databases">
        <authorList>
            <person name="Gilroy R."/>
        </authorList>
    </citation>
    <scope>NUCLEOTIDE SEQUENCE</scope>
    <source>
        <strain evidence="1">ChiSjej1B19-5720</strain>
    </source>
</reference>
<dbReference type="NCBIfam" id="TIGR03959">
    <property type="entry name" value="hyd_TM1266"/>
    <property type="match status" value="1"/>
</dbReference>
<name>A0A9D2RWN4_9FIRM</name>
<dbReference type="Proteomes" id="UP000823842">
    <property type="component" value="Unassembled WGS sequence"/>
</dbReference>
<proteinExistence type="predicted"/>
<evidence type="ECO:0000313" key="2">
    <source>
        <dbReference type="Proteomes" id="UP000823842"/>
    </source>
</evidence>
<dbReference type="EMBL" id="DWYZ01000217">
    <property type="protein sequence ID" value="HJB29457.1"/>
    <property type="molecule type" value="Genomic_DNA"/>
</dbReference>
<dbReference type="Pfam" id="PF21699">
    <property type="entry name" value="TM1266-like"/>
    <property type="match status" value="1"/>
</dbReference>
<dbReference type="SUPFAM" id="SSF55021">
    <property type="entry name" value="ACT-like"/>
    <property type="match status" value="1"/>
</dbReference>
<dbReference type="AlphaFoldDB" id="A0A9D2RWN4"/>
<reference evidence="1" key="1">
    <citation type="journal article" date="2021" name="PeerJ">
        <title>Extensive microbial diversity within the chicken gut microbiome revealed by metagenomics and culture.</title>
        <authorList>
            <person name="Gilroy R."/>
            <person name="Ravi A."/>
            <person name="Getino M."/>
            <person name="Pursley I."/>
            <person name="Horton D.L."/>
            <person name="Alikhan N.F."/>
            <person name="Baker D."/>
            <person name="Gharbi K."/>
            <person name="Hall N."/>
            <person name="Watson M."/>
            <person name="Adriaenssens E.M."/>
            <person name="Foster-Nyarko E."/>
            <person name="Jarju S."/>
            <person name="Secka A."/>
            <person name="Antonio M."/>
            <person name="Oren A."/>
            <person name="Chaudhuri R.R."/>
            <person name="La Ragione R."/>
            <person name="Hildebrand F."/>
            <person name="Pallen M.J."/>
        </authorList>
    </citation>
    <scope>NUCLEOTIDE SEQUENCE</scope>
    <source>
        <strain evidence="1">ChiSjej1B19-5720</strain>
    </source>
</reference>
<dbReference type="InterPro" id="IPR027271">
    <property type="entry name" value="Acetolactate_synth/TF_NikR_C"/>
</dbReference>
<accession>A0A9D2RWN4</accession>
<dbReference type="InterPro" id="IPR023860">
    <property type="entry name" value="FeFe-hyd_TM1266"/>
</dbReference>
<evidence type="ECO:0000313" key="1">
    <source>
        <dbReference type="EMBL" id="HJB29457.1"/>
    </source>
</evidence>
<sequence>METRIAVIAIIVEDRGRSEEINQLLHEYGEYIVGRMGVPYREKNLSIISVILDAPQEKISALSGKLGMVPGISSKTLYSKPLEKQS</sequence>